<keyword evidence="2" id="KW-0560">Oxidoreductase</keyword>
<dbReference type="PRINTS" id="PR00080">
    <property type="entry name" value="SDRFAMILY"/>
</dbReference>
<dbReference type="FunFam" id="3.40.50.720:FF:000084">
    <property type="entry name" value="Short-chain dehydrogenase reductase"/>
    <property type="match status" value="1"/>
</dbReference>
<organism evidence="5 6">
    <name type="scientific">Cereibacter sphaeroides</name>
    <name type="common">Rhodobacter sphaeroides</name>
    <dbReference type="NCBI Taxonomy" id="1063"/>
    <lineage>
        <taxon>Bacteria</taxon>
        <taxon>Pseudomonadati</taxon>
        <taxon>Pseudomonadota</taxon>
        <taxon>Alphaproteobacteria</taxon>
        <taxon>Rhodobacterales</taxon>
        <taxon>Paracoccaceae</taxon>
        <taxon>Cereibacter</taxon>
    </lineage>
</organism>
<dbReference type="CDD" id="cd05233">
    <property type="entry name" value="SDR_c"/>
    <property type="match status" value="1"/>
</dbReference>
<gene>
    <name evidence="5" type="ORF">DI533_20780</name>
</gene>
<reference evidence="5 6" key="1">
    <citation type="submission" date="2017-08" db="EMBL/GenBank/DDBJ databases">
        <title>Infants hospitalized years apart are colonized by the same room-sourced microbial strains.</title>
        <authorList>
            <person name="Brooks B."/>
            <person name="Olm M.R."/>
            <person name="Firek B.A."/>
            <person name="Baker R."/>
            <person name="Thomas B.C."/>
            <person name="Morowitz M.J."/>
            <person name="Banfield J.F."/>
        </authorList>
    </citation>
    <scope>NUCLEOTIDE SEQUENCE [LARGE SCALE GENOMIC DNA]</scope>
    <source>
        <strain evidence="5">S2_003_000_R2_11</strain>
    </source>
</reference>
<evidence type="ECO:0000313" key="6">
    <source>
        <dbReference type="Proteomes" id="UP000248975"/>
    </source>
</evidence>
<dbReference type="AlphaFoldDB" id="A0A2W5S1G7"/>
<dbReference type="InterPro" id="IPR002347">
    <property type="entry name" value="SDR_fam"/>
</dbReference>
<dbReference type="InterPro" id="IPR036291">
    <property type="entry name" value="NAD(P)-bd_dom_sf"/>
</dbReference>
<evidence type="ECO:0000259" key="4">
    <source>
        <dbReference type="SMART" id="SM00822"/>
    </source>
</evidence>
<evidence type="ECO:0000256" key="2">
    <source>
        <dbReference type="ARBA" id="ARBA00023002"/>
    </source>
</evidence>
<dbReference type="InterPro" id="IPR057326">
    <property type="entry name" value="KR_dom"/>
</dbReference>
<dbReference type="SMART" id="SM00822">
    <property type="entry name" value="PKS_KR"/>
    <property type="match status" value="1"/>
</dbReference>
<name>A0A2W5S1G7_CERSP</name>
<dbReference type="PRINTS" id="PR00081">
    <property type="entry name" value="GDHRDH"/>
</dbReference>
<protein>
    <submittedName>
        <fullName evidence="5">NAD(P)-dependent oxidoreductase</fullName>
    </submittedName>
</protein>
<dbReference type="GO" id="GO:0016491">
    <property type="term" value="F:oxidoreductase activity"/>
    <property type="evidence" value="ECO:0007669"/>
    <property type="project" value="UniProtKB-KW"/>
</dbReference>
<dbReference type="Proteomes" id="UP000248975">
    <property type="component" value="Unassembled WGS sequence"/>
</dbReference>
<comment type="similarity">
    <text evidence="1">Belongs to the short-chain dehydrogenases/reductases (SDR) family.</text>
</comment>
<sequence>MSARHALVTAGASGIGLAIAGTFLEQGYRVTICDVDEAALRSAAKVLSGVHAVQADVADAAAVERLIASSEPVNVLVNNAGVAGPIGGIEDNAPEEWERCFSVNVHGAFNMIRSVVPAMKAVGGGCIVNISTASTVTGLPGRSAYVASKWALEGLTRNAARELGPANIRVNAIRPGFMDTDRMRGLIARAAERSGKPVDVIEAEALGYISMRTKIQPKEIGEMACFLASDAARHISGQLIGVDGNAEWEG</sequence>
<dbReference type="Gene3D" id="3.40.50.720">
    <property type="entry name" value="NAD(P)-binding Rossmann-like Domain"/>
    <property type="match status" value="1"/>
</dbReference>
<dbReference type="PANTHER" id="PTHR24321">
    <property type="entry name" value="DEHYDROGENASES, SHORT CHAIN"/>
    <property type="match status" value="1"/>
</dbReference>
<dbReference type="Pfam" id="PF13561">
    <property type="entry name" value="adh_short_C2"/>
    <property type="match status" value="1"/>
</dbReference>
<feature type="domain" description="Ketoreductase" evidence="4">
    <location>
        <begin position="4"/>
        <end position="176"/>
    </location>
</feature>
<comment type="caution">
    <text evidence="5">The sequence shown here is derived from an EMBL/GenBank/DDBJ whole genome shotgun (WGS) entry which is preliminary data.</text>
</comment>
<keyword evidence="3" id="KW-0520">NAD</keyword>
<proteinExistence type="inferred from homology"/>
<dbReference type="EMBL" id="QFQS01000011">
    <property type="protein sequence ID" value="PZQ94942.1"/>
    <property type="molecule type" value="Genomic_DNA"/>
</dbReference>
<accession>A0A2W5S1G7</accession>
<dbReference type="PANTHER" id="PTHR24321:SF8">
    <property type="entry name" value="ESTRADIOL 17-BETA-DEHYDROGENASE 8-RELATED"/>
    <property type="match status" value="1"/>
</dbReference>
<evidence type="ECO:0000313" key="5">
    <source>
        <dbReference type="EMBL" id="PZQ94942.1"/>
    </source>
</evidence>
<dbReference type="SUPFAM" id="SSF51735">
    <property type="entry name" value="NAD(P)-binding Rossmann-fold domains"/>
    <property type="match status" value="1"/>
</dbReference>
<evidence type="ECO:0000256" key="1">
    <source>
        <dbReference type="ARBA" id="ARBA00006484"/>
    </source>
</evidence>
<evidence type="ECO:0000256" key="3">
    <source>
        <dbReference type="ARBA" id="ARBA00023027"/>
    </source>
</evidence>